<evidence type="ECO:0000313" key="2">
    <source>
        <dbReference type="EMBL" id="STX63947.1"/>
    </source>
</evidence>
<reference evidence="2 4" key="2">
    <citation type="submission" date="2018-06" db="EMBL/GenBank/DDBJ databases">
        <authorList>
            <consortium name="Pathogen Informatics"/>
            <person name="Doyle S."/>
        </authorList>
    </citation>
    <scope>NUCLEOTIDE SEQUENCE [LARGE SCALE GENOMIC DNA]</scope>
    <source>
        <strain evidence="2 4">NCTC12239</strain>
    </source>
</reference>
<evidence type="ECO:0000313" key="1">
    <source>
        <dbReference type="EMBL" id="KTD34797.1"/>
    </source>
</evidence>
<dbReference type="EMBL" id="LNYN01000019">
    <property type="protein sequence ID" value="KTD34797.1"/>
    <property type="molecule type" value="Genomic_DNA"/>
</dbReference>
<dbReference type="AlphaFoldDB" id="A0A378K0U6"/>
<gene>
    <name evidence="1" type="ORF">Lmor_1330</name>
    <name evidence="2" type="ORF">NCTC12239_02905</name>
</gene>
<evidence type="ECO:0000313" key="3">
    <source>
        <dbReference type="Proteomes" id="UP000054985"/>
    </source>
</evidence>
<dbReference type="Proteomes" id="UP000254040">
    <property type="component" value="Unassembled WGS sequence"/>
</dbReference>
<dbReference type="OrthoDB" id="5649396at2"/>
<name>A0A378K0U6_9GAMM</name>
<evidence type="ECO:0000313" key="4">
    <source>
        <dbReference type="Proteomes" id="UP000254040"/>
    </source>
</evidence>
<dbReference type="Proteomes" id="UP000054985">
    <property type="component" value="Unassembled WGS sequence"/>
</dbReference>
<accession>A0A378K0U6</accession>
<protein>
    <submittedName>
        <fullName evidence="2">Uncharacterized protein</fullName>
    </submittedName>
</protein>
<sequence>MDSKIRYFIMLLGVFLSLNTYSICIKNITHFSLYYEIENRNTQHPVPKVQFHSGTVNTHEKKCHAHTNQSGDDWKIYRFDLVKIFKIEDNSQKVLVCQKMVEGIANRLDVRFHRQDNSWWCLDKDDYDD</sequence>
<organism evidence="2 4">
    <name type="scientific">Legionella moravica</name>
    <dbReference type="NCBI Taxonomy" id="39962"/>
    <lineage>
        <taxon>Bacteria</taxon>
        <taxon>Pseudomonadati</taxon>
        <taxon>Pseudomonadota</taxon>
        <taxon>Gammaproteobacteria</taxon>
        <taxon>Legionellales</taxon>
        <taxon>Legionellaceae</taxon>
        <taxon>Legionella</taxon>
    </lineage>
</organism>
<dbReference type="EMBL" id="UGOG01000001">
    <property type="protein sequence ID" value="STX63947.1"/>
    <property type="molecule type" value="Genomic_DNA"/>
</dbReference>
<proteinExistence type="predicted"/>
<dbReference type="RefSeq" id="WP_028382684.1">
    <property type="nucleotide sequence ID" value="NZ_CAAAJG010000018.1"/>
</dbReference>
<keyword evidence="3" id="KW-1185">Reference proteome</keyword>
<reference evidence="1 3" key="1">
    <citation type="submission" date="2015-11" db="EMBL/GenBank/DDBJ databases">
        <title>Genomic analysis of 38 Legionella species identifies large and diverse effector repertoires.</title>
        <authorList>
            <person name="Burstein D."/>
            <person name="Amaro F."/>
            <person name="Zusman T."/>
            <person name="Lifshitz Z."/>
            <person name="Cohen O."/>
            <person name="Gilbert J.A."/>
            <person name="Pupko T."/>
            <person name="Shuman H.A."/>
            <person name="Segal G."/>
        </authorList>
    </citation>
    <scope>NUCLEOTIDE SEQUENCE [LARGE SCALE GENOMIC DNA]</scope>
    <source>
        <strain evidence="1 3">ATCC 43877</strain>
    </source>
</reference>